<dbReference type="Proteomes" id="UP000828251">
    <property type="component" value="Unassembled WGS sequence"/>
</dbReference>
<organism evidence="1 2">
    <name type="scientific">Gossypium stocksii</name>
    <dbReference type="NCBI Taxonomy" id="47602"/>
    <lineage>
        <taxon>Eukaryota</taxon>
        <taxon>Viridiplantae</taxon>
        <taxon>Streptophyta</taxon>
        <taxon>Embryophyta</taxon>
        <taxon>Tracheophyta</taxon>
        <taxon>Spermatophyta</taxon>
        <taxon>Magnoliopsida</taxon>
        <taxon>eudicotyledons</taxon>
        <taxon>Gunneridae</taxon>
        <taxon>Pentapetalae</taxon>
        <taxon>rosids</taxon>
        <taxon>malvids</taxon>
        <taxon>Malvales</taxon>
        <taxon>Malvaceae</taxon>
        <taxon>Malvoideae</taxon>
        <taxon>Gossypium</taxon>
    </lineage>
</organism>
<dbReference type="EMBL" id="JAIQCV010000001">
    <property type="protein sequence ID" value="KAH1131570.1"/>
    <property type="molecule type" value="Genomic_DNA"/>
</dbReference>
<accession>A0A9D3WN15</accession>
<keyword evidence="2" id="KW-1185">Reference proteome</keyword>
<gene>
    <name evidence="1" type="ORF">J1N35_002948</name>
</gene>
<comment type="caution">
    <text evidence="1">The sequence shown here is derived from an EMBL/GenBank/DDBJ whole genome shotgun (WGS) entry which is preliminary data.</text>
</comment>
<name>A0A9D3WN15_9ROSI</name>
<evidence type="ECO:0000313" key="1">
    <source>
        <dbReference type="EMBL" id="KAH1131570.1"/>
    </source>
</evidence>
<evidence type="ECO:0000313" key="2">
    <source>
        <dbReference type="Proteomes" id="UP000828251"/>
    </source>
</evidence>
<protein>
    <submittedName>
        <fullName evidence="1">Uncharacterized protein</fullName>
    </submittedName>
</protein>
<dbReference type="AlphaFoldDB" id="A0A9D3WN15"/>
<proteinExistence type="predicted"/>
<reference evidence="1 2" key="1">
    <citation type="journal article" date="2021" name="Plant Biotechnol. J.">
        <title>Multi-omics assisted identification of the key and species-specific regulatory components of drought-tolerant mechanisms in Gossypium stocksii.</title>
        <authorList>
            <person name="Yu D."/>
            <person name="Ke L."/>
            <person name="Zhang D."/>
            <person name="Wu Y."/>
            <person name="Sun Y."/>
            <person name="Mei J."/>
            <person name="Sun J."/>
            <person name="Sun Y."/>
        </authorList>
    </citation>
    <scope>NUCLEOTIDE SEQUENCE [LARGE SCALE GENOMIC DNA]</scope>
    <source>
        <strain evidence="2">cv. E1</strain>
        <tissue evidence="1">Leaf</tissue>
    </source>
</reference>
<dbReference type="OrthoDB" id="2019540at2759"/>
<sequence>MDVLLKLSSITAKIQSLEAKAADKNQSTKPNSIVCDDCDGNGKQKLWLRDYVPNSVLNAEVPELILLITSTDNIKPVACVGFAEKQLIPFVSVIMGSFNCLEMLQTVAMPIL</sequence>